<protein>
    <submittedName>
        <fullName evidence="2">Uncharacterized protein</fullName>
    </submittedName>
</protein>
<name>A0A4P9YEY8_ROZAC</name>
<evidence type="ECO:0000256" key="1">
    <source>
        <dbReference type="SAM" id="Coils"/>
    </source>
</evidence>
<feature type="coiled-coil region" evidence="1">
    <location>
        <begin position="349"/>
        <end position="376"/>
    </location>
</feature>
<gene>
    <name evidence="2" type="ORF">ROZALSC1DRAFT_23584</name>
</gene>
<keyword evidence="1" id="KW-0175">Coiled coil</keyword>
<evidence type="ECO:0000313" key="2">
    <source>
        <dbReference type="EMBL" id="RKP18073.1"/>
    </source>
</evidence>
<feature type="non-terminal residue" evidence="2">
    <location>
        <position position="1"/>
    </location>
</feature>
<sequence length="511" mass="59727">SLFEDIERDVANSKNKLNETIKVYIEERKQIDLIHYPRHRHHLVEEQIRLSTKTILEKAEESLIKTQAYVLKSKKVLCESFKTFSESYLQLLTIDYSALIMSFTKFYSVSTNKQMIELNGKFKGIVFQLENQKLPTKSTITDQDFGKCKKLLENFEFKFTGYNTMLKTFNLSLNVFNEDTSDEITLLNHSIQSVYNKEKSWKNYWKDSVYQVLVNRSQPALMELSEDNSMVAQGGNRRLSAIEMRKDYRLLFKRYIDEKERLDLVNGDRQKKFHLLNSLILEKNIKHSDLQQSRGANCLMNEMELISEKEFARISQVELPILDPAKYHNFTLKRLEHEFECRLKGQVELDQLEVNKLALIEKKNELEAKLEYYNEQMCTLFKTLKTEPLPKNFEKLSANLRKLYKSASTSFKGISRFVSVVASENDLACPIDDAEPFSVEVTFNHSNMAQPDISGHLSFRIFESSSQGLILIITGQRSVFYKNCFHSVTDNLTPLDIPDWYWHYFIVVGTK</sequence>
<dbReference type="EMBL" id="ML005570">
    <property type="protein sequence ID" value="RKP18073.1"/>
    <property type="molecule type" value="Genomic_DNA"/>
</dbReference>
<proteinExistence type="predicted"/>
<accession>A0A4P9YEY8</accession>
<organism evidence="2 3">
    <name type="scientific">Rozella allomycis (strain CSF55)</name>
    <dbReference type="NCBI Taxonomy" id="988480"/>
    <lineage>
        <taxon>Eukaryota</taxon>
        <taxon>Fungi</taxon>
        <taxon>Fungi incertae sedis</taxon>
        <taxon>Cryptomycota</taxon>
        <taxon>Cryptomycota incertae sedis</taxon>
        <taxon>Rozella</taxon>
    </lineage>
</organism>
<dbReference type="Proteomes" id="UP000281549">
    <property type="component" value="Unassembled WGS sequence"/>
</dbReference>
<reference evidence="3" key="1">
    <citation type="journal article" date="2018" name="Nat. Microbiol.">
        <title>Leveraging single-cell genomics to expand the fungal tree of life.</title>
        <authorList>
            <person name="Ahrendt S.R."/>
            <person name="Quandt C.A."/>
            <person name="Ciobanu D."/>
            <person name="Clum A."/>
            <person name="Salamov A."/>
            <person name="Andreopoulos B."/>
            <person name="Cheng J.F."/>
            <person name="Woyke T."/>
            <person name="Pelin A."/>
            <person name="Henrissat B."/>
            <person name="Reynolds N.K."/>
            <person name="Benny G.L."/>
            <person name="Smith M.E."/>
            <person name="James T.Y."/>
            <person name="Grigoriev I.V."/>
        </authorList>
    </citation>
    <scope>NUCLEOTIDE SEQUENCE [LARGE SCALE GENOMIC DNA]</scope>
    <source>
        <strain evidence="3">CSF55</strain>
    </source>
</reference>
<evidence type="ECO:0000313" key="3">
    <source>
        <dbReference type="Proteomes" id="UP000281549"/>
    </source>
</evidence>
<dbReference type="AlphaFoldDB" id="A0A4P9YEY8"/>